<accession>A0A913XGN7</accession>
<dbReference type="PANTHER" id="PTHR11592">
    <property type="entry name" value="GLUTATHIONE PEROXIDASE"/>
    <property type="match status" value="1"/>
</dbReference>
<organism evidence="6 7">
    <name type="scientific">Exaiptasia diaphana</name>
    <name type="common">Tropical sea anemone</name>
    <name type="synonym">Aiptasia pulchella</name>
    <dbReference type="NCBI Taxonomy" id="2652724"/>
    <lineage>
        <taxon>Eukaryota</taxon>
        <taxon>Metazoa</taxon>
        <taxon>Cnidaria</taxon>
        <taxon>Anthozoa</taxon>
        <taxon>Hexacorallia</taxon>
        <taxon>Actiniaria</taxon>
        <taxon>Aiptasiidae</taxon>
        <taxon>Exaiptasia</taxon>
    </lineage>
</organism>
<protein>
    <recommendedName>
        <fullName evidence="5">Glutathione peroxidase</fullName>
    </recommendedName>
</protein>
<dbReference type="Proteomes" id="UP000887567">
    <property type="component" value="Unplaced"/>
</dbReference>
<dbReference type="OrthoDB" id="446890at2759"/>
<evidence type="ECO:0000313" key="7">
    <source>
        <dbReference type="Proteomes" id="UP000887567"/>
    </source>
</evidence>
<dbReference type="SUPFAM" id="SSF52833">
    <property type="entry name" value="Thioredoxin-like"/>
    <property type="match status" value="1"/>
</dbReference>
<reference evidence="6" key="1">
    <citation type="submission" date="2022-11" db="UniProtKB">
        <authorList>
            <consortium name="EnsemblMetazoa"/>
        </authorList>
    </citation>
    <scope>IDENTIFICATION</scope>
</reference>
<sequence>MCSLLYRSFLHSTKSLSSRSLYNNLRIVCLPVGVSIGLCRTAMAQASNTSIYDFEVKDIDGNAVPLEKYKGFVTLIVNVASKCGFTKKNYTQLQELHQKYAEKGLRILAFPCNQFGSQEPGSNEEIKEFAKGYGAEFDLFSKIDVNGSNADPLWVYLKKAKKGTLTDNIKWNFTKFLCDKEGVPVKRYAPSTAPADIVKDIEKELQK</sequence>
<dbReference type="AlphaFoldDB" id="A0A913XGN7"/>
<dbReference type="InterPro" id="IPR029760">
    <property type="entry name" value="GPX_CS"/>
</dbReference>
<dbReference type="Gene3D" id="3.40.30.10">
    <property type="entry name" value="Glutaredoxin"/>
    <property type="match status" value="1"/>
</dbReference>
<dbReference type="PROSITE" id="PS51355">
    <property type="entry name" value="GLUTATHIONE_PEROXID_3"/>
    <property type="match status" value="1"/>
</dbReference>
<evidence type="ECO:0000256" key="1">
    <source>
        <dbReference type="ARBA" id="ARBA00006926"/>
    </source>
</evidence>
<comment type="similarity">
    <text evidence="1 5">Belongs to the glutathione peroxidase family.</text>
</comment>
<evidence type="ECO:0000313" key="6">
    <source>
        <dbReference type="EnsemblMetazoa" id="XP_020904134.1"/>
    </source>
</evidence>
<dbReference type="CDD" id="cd00340">
    <property type="entry name" value="GSH_Peroxidase"/>
    <property type="match status" value="1"/>
</dbReference>
<evidence type="ECO:0000256" key="3">
    <source>
        <dbReference type="ARBA" id="ARBA00022933"/>
    </source>
</evidence>
<dbReference type="EnsemblMetazoa" id="XM_021048475.2">
    <property type="protein sequence ID" value="XP_020904134.1"/>
    <property type="gene ID" value="LOC110242483"/>
</dbReference>
<name>A0A913XGN7_EXADI</name>
<dbReference type="Pfam" id="PF00255">
    <property type="entry name" value="GSHPx"/>
    <property type="match status" value="1"/>
</dbReference>
<dbReference type="GO" id="GO:0006979">
    <property type="term" value="P:response to oxidative stress"/>
    <property type="evidence" value="ECO:0007669"/>
    <property type="project" value="InterPro"/>
</dbReference>
<dbReference type="InterPro" id="IPR000889">
    <property type="entry name" value="Glutathione_peroxidase"/>
</dbReference>
<dbReference type="RefSeq" id="XP_020904134.1">
    <property type="nucleotide sequence ID" value="XM_021048475.2"/>
</dbReference>
<proteinExistence type="inferred from homology"/>
<dbReference type="PIRSF" id="PIRSF000303">
    <property type="entry name" value="Glutathion_perox"/>
    <property type="match status" value="1"/>
</dbReference>
<dbReference type="GO" id="GO:0004601">
    <property type="term" value="F:peroxidase activity"/>
    <property type="evidence" value="ECO:0007669"/>
    <property type="project" value="UniProtKB-KW"/>
</dbReference>
<evidence type="ECO:0000256" key="2">
    <source>
        <dbReference type="ARBA" id="ARBA00022559"/>
    </source>
</evidence>
<keyword evidence="4 5" id="KW-0560">Oxidoreductase</keyword>
<dbReference type="PANTHER" id="PTHR11592:SF134">
    <property type="entry name" value="PHOSPHOLIPID HYDROPEROXIDE GLUTATHIONE PEROXIDASE"/>
    <property type="match status" value="1"/>
</dbReference>
<dbReference type="GeneID" id="110242483"/>
<dbReference type="InterPro" id="IPR036249">
    <property type="entry name" value="Thioredoxin-like_sf"/>
</dbReference>
<keyword evidence="3" id="KW-0712">Selenocysteine</keyword>
<evidence type="ECO:0000256" key="5">
    <source>
        <dbReference type="RuleBase" id="RU000499"/>
    </source>
</evidence>
<dbReference type="PROSITE" id="PS00763">
    <property type="entry name" value="GLUTATHIONE_PEROXID_2"/>
    <property type="match status" value="1"/>
</dbReference>
<keyword evidence="2 5" id="KW-0575">Peroxidase</keyword>
<keyword evidence="7" id="KW-1185">Reference proteome</keyword>
<evidence type="ECO:0000256" key="4">
    <source>
        <dbReference type="ARBA" id="ARBA00023002"/>
    </source>
</evidence>
<dbReference type="PRINTS" id="PR01011">
    <property type="entry name" value="GLUTPROXDASE"/>
</dbReference>